<evidence type="ECO:0000313" key="3">
    <source>
        <dbReference type="EMBL" id="TYA56306.1"/>
    </source>
</evidence>
<evidence type="ECO:0000259" key="2">
    <source>
        <dbReference type="PROSITE" id="PS51841"/>
    </source>
</evidence>
<dbReference type="InterPro" id="IPR001322">
    <property type="entry name" value="Lamin_tail_dom"/>
</dbReference>
<evidence type="ECO:0000256" key="1">
    <source>
        <dbReference type="ARBA" id="ARBA00022729"/>
    </source>
</evidence>
<reference evidence="3 4" key="1">
    <citation type="submission" date="2019-08" db="EMBL/GenBank/DDBJ databases">
        <title>Formosa sediminis sp. nov., isolated from marine sediment.</title>
        <authorList>
            <person name="Cao W.R."/>
        </authorList>
    </citation>
    <scope>NUCLEOTIDE SEQUENCE [LARGE SCALE GENOMIC DNA]</scope>
    <source>
        <strain evidence="3 4">1494</strain>
    </source>
</reference>
<accession>A0A5D0GBJ0</accession>
<proteinExistence type="predicted"/>
<dbReference type="Gene3D" id="2.60.40.10">
    <property type="entry name" value="Immunoglobulins"/>
    <property type="match status" value="2"/>
</dbReference>
<dbReference type="PROSITE" id="PS51841">
    <property type="entry name" value="LTD"/>
    <property type="match status" value="1"/>
</dbReference>
<feature type="domain" description="LTD" evidence="2">
    <location>
        <begin position="1"/>
        <end position="120"/>
    </location>
</feature>
<dbReference type="Pfam" id="PF00932">
    <property type="entry name" value="LTD"/>
    <property type="match status" value="1"/>
</dbReference>
<gene>
    <name evidence="3" type="ORF">FVF61_06080</name>
</gene>
<keyword evidence="4" id="KW-1185">Reference proteome</keyword>
<dbReference type="AlphaFoldDB" id="A0A5D0GBJ0"/>
<dbReference type="PANTHER" id="PTHR24273">
    <property type="entry name" value="FI04643P-RELATED"/>
    <property type="match status" value="1"/>
</dbReference>
<dbReference type="Proteomes" id="UP000324550">
    <property type="component" value="Unassembled WGS sequence"/>
</dbReference>
<dbReference type="EMBL" id="VSFC01000031">
    <property type="protein sequence ID" value="TYA56306.1"/>
    <property type="molecule type" value="Genomic_DNA"/>
</dbReference>
<comment type="caution">
    <text evidence="3">The sequence shown here is derived from an EMBL/GenBank/DDBJ whole genome shotgun (WGS) entry which is preliminary data.</text>
</comment>
<evidence type="ECO:0000313" key="4">
    <source>
        <dbReference type="Proteomes" id="UP000324550"/>
    </source>
</evidence>
<name>A0A5D0GBJ0_9FLAO</name>
<organism evidence="3 4">
    <name type="scientific">Formosa maritima</name>
    <dbReference type="NCBI Taxonomy" id="2592046"/>
    <lineage>
        <taxon>Bacteria</taxon>
        <taxon>Pseudomonadati</taxon>
        <taxon>Bacteroidota</taxon>
        <taxon>Flavobacteriia</taxon>
        <taxon>Flavobacteriales</taxon>
        <taxon>Flavobacteriaceae</taxon>
        <taxon>Formosa</taxon>
    </lineage>
</organism>
<dbReference type="PANTHER" id="PTHR24273:SF32">
    <property type="entry name" value="HYALIN"/>
    <property type="match status" value="1"/>
</dbReference>
<protein>
    <submittedName>
        <fullName evidence="3">T9SS type A sorting domain-containing protein</fullName>
    </submittedName>
</protein>
<dbReference type="InterPro" id="IPR026444">
    <property type="entry name" value="Secre_tail"/>
</dbReference>
<dbReference type="NCBIfam" id="TIGR04183">
    <property type="entry name" value="Por_Secre_tail"/>
    <property type="match status" value="1"/>
</dbReference>
<keyword evidence="1" id="KW-0732">Signal</keyword>
<dbReference type="InterPro" id="IPR013783">
    <property type="entry name" value="Ig-like_fold"/>
</dbReference>
<sequence length="872" mass="92913">MTFDCSDVGGDLDSLIISEYVDGTQNDCIEIYNGTGNPVNMIADNYRLRIYANGASSATYDITLSGIIPNDDVYVICFNSLGVNSAIIDQYSGFEFNGNDAIALVKSGNAVDVIGVIGTDPGTGWSSGGVSTNGTTLIRNVDVLQANINAFVANLATEWSQFPQDTYGHLGTHDIEITDLANNVILTVTDIHGNVSTCEGNVTVIDATPPVAFCQNITVALLEDGTVSVDPSQIDNGSMDACGIATLQLDVTDFNCSHIGVNPVVLTVTDVNGNSATCNATVTIIDTTPPVVATQDITVQLGGDGTVSISPEDVNNNTMDVCSAVTLEVSPNTFDCDNIGENTVTLTATDIYGNSSSATAIVTVEDVYDPTAVCNAIFVYLEADGTYTLSNSDIEAIADGSFDNCDDDLEFTVTPMNFSCDNRGANTVTLTVTDNYGNSDTCTATVTVGGSFIEDIVISASELPEFCQGAAIVLTANAVVSAGSIDNTVTYLWDTNETTQSIEVTANGTYGVLVTSSTNCSEYMEIDITDFDAGSLVAAYTILAENEVYLHGSNLVQSGGVGSMNPTNGNVKLHQATTVSGFVQSVSLDLNQGSTVGSWNQTAANPTIPQFVYNTQSNNSSPSVTINNNQTQTLNGSVYKTITVKQGATVYFSQSNVYINELKTFEGASIEFNTCANVFINEKFMLAQGGTINADDSNKVIFFVNEDVQIEKGSDVRASIHANTHELMVKGDNANGNQVAQPTYMRGLFIANKVHGNKNVIWNADDLCDPCPISAPATGGNEHVSENTRLQFNIEVEAWPNPSDTDFKLRLKTDNLSDKAEINVFDMNNRLVHKSNFQPENVYKFGNEFDGGVYLVKVSQAGKHVYTRVVKF</sequence>